<dbReference type="Proteomes" id="UP000831156">
    <property type="component" value="Chromosome 14"/>
</dbReference>
<feature type="compositionally biased region" description="Low complexity" evidence="2">
    <location>
        <begin position="574"/>
        <end position="590"/>
    </location>
</feature>
<evidence type="ECO:0000256" key="1">
    <source>
        <dbReference type="SAM" id="Coils"/>
    </source>
</evidence>
<accession>A0ABY1UU42</accession>
<sequence length="1739" mass="205106">MKDIIDEYEIVGKIEDPKEGCSNGIVEDEKKDKDDKIHVDINNDGKTLGVSNRKNEKEEEKKTILSCTYNKCTHLENKKEIYDMNDINNIKEEESEYNIINKDEGKKMRECQNIGTGTIIKDISTDEKNKIKCNDINKNECDINKEDNNKNNIRNINKMKSIIMNKNENEYKKDNKQNNNSSDSNNNCNIINKSTSHISINMSDRCSNVKHYKVLIHAPACWKGEKFNGTPFIFVYDKSINFYTYSESPLEIEKYIIDTNDEDFENRVLTIIFYDSLFACSTSCLLINNNKNELQHLPKPLSVFYLPLCKLDLENDSVKYRLGLKTNSILCNININEAISLFNNSTKLSGQNINKFSLHFFLKNNNYLNNNNNCNFPYNYLNYNTKIYGIPRSNLSSCVQKHALYENNKYTNNNNNNNNISNNSCSSTIGKRHNLNSSKSQVHYFKTNNSGDLDEYISLDKIKSKWEQYAHINNTSIQNNIHSIKNDKVSSHIIKNEKNNNDNKVINLNKYDSTYENIGIDNESFTSKMKSDIYLNNRQNMYDNMNQKECKKNIFLERDILSKQNNKKKEAHKNNYNNNDNNNNNYNNYNNKFKRENTNISTKDKSDYNIYEHEEKYFPELDIKDDVLPDDSASMIHIRDKDSIISGRSKKMYDKNKLTTNFNVAHNIFSTVKQIIQKKSDEKIMEKNKNEENTNSPICNQNNMNNINNINNNNNNICYDHNRESSGCDSINENTQEKNKTRKETNFINDDKSVCYSQVSNLKYFNTNHSICSSYGKNDEHLILAIKEIKDWMEKIEDKVSTISACDKSDVNDTANGLSRCHEDKYNRLLKFLIKSVKNNIKLKNKSIYKRCYLNIRNLYLVKKNDKIKFENKLLERNYNKMKTKYRNVLVNICKKIFLLKYYSMKDKLHFNKKYENMMRHLQLEKNDLLSVIEEKKYELENNVNLNHILSEQLKKSQEEKEDIINKNFYYEKQVDNVTKKYEHLHNDVITIREEIEQLQKDNHTLKKNKENLLNENDIMKKENDMLKNENDMLKKESDMLKKELGETKAKYFNLTGILEGEEKMYSQKVQELEEKLQKVTYEKNNMINDIKDEIDKFTILINEKDKENMRIKDKLKELKNVEEKYKNTQKNFDSLKKEFEESFEQVQIILNEMIQKEKEYTKKYNNSITSLEKEHNDMIQKMIEDKNLIINQVQYYKDLCKNQCNKIITFDESLITAEKLLEHVLSQYPQLFNEFKNNSRNNLLNKSFGKMHYENIHAVRDNIKLIRKSLNHFKMTCKNNSFQFFHNSESTKKYTSNHYNHNKNINHHHHHNNINYCHHNYNSANNMQTYNSSNKRVTSLLRNYEKKDSQKEYKNKNINVLYTGRKRTVSSNNSRNNSVLSNCAKKNIDLRKKIDSYNSLFQKSFIEATSKYNTTTQKIKKKNSDDIMNTYEDNTNMDINKEKKDLQSEHHNKNMYNNENEFYVTSKKKHVNTENNESIQNSYDNINKIINDITNYNEMKYNQMDILNEDNLSKDINELNTIDIVNMYEKNNSSNNMNDSEHVYINKKMELNVNMEHPENNKNEMIDDVNIHTIHMNKSQEDNSSNLDNNNNNNIKHVQEFDKDNFKEVISFIEKNVIKNIPAVKNSDKNTKEINKLNVNNVPTKLSTNLIKHSRQVSASVNSSKSLNIHKTNEKKNIRALSDNSPTKKGVNNISTQMKVYTTHNKCKNIEEVENDKRVESINAKSPKASLRKKIMDK</sequence>
<evidence type="ECO:0000313" key="4">
    <source>
        <dbReference type="Proteomes" id="UP000831156"/>
    </source>
</evidence>
<keyword evidence="4" id="KW-1185">Reference proteome</keyword>
<evidence type="ECO:0000313" key="3">
    <source>
        <dbReference type="EMBL" id="SOV19135.1"/>
    </source>
</evidence>
<proteinExistence type="predicted"/>
<name>A0ABY1UU42_9APIC</name>
<gene>
    <name evidence="3" type="ORF">PGABG01_1434300</name>
</gene>
<feature type="coiled-coil region" evidence="1">
    <location>
        <begin position="912"/>
        <end position="1146"/>
    </location>
</feature>
<evidence type="ECO:0000256" key="2">
    <source>
        <dbReference type="SAM" id="MobiDB-lite"/>
    </source>
</evidence>
<reference evidence="3" key="1">
    <citation type="submission" date="2016-09" db="EMBL/GenBank/DDBJ databases">
        <authorList>
            <consortium name="Pathogen Informatics"/>
            <person name="Sun Q."/>
            <person name="Inoue M."/>
        </authorList>
    </citation>
    <scope>NUCLEOTIDE SEQUENCE</scope>
</reference>
<dbReference type="EMBL" id="LT969437">
    <property type="protein sequence ID" value="SOV19135.1"/>
    <property type="molecule type" value="Genomic_DNA"/>
</dbReference>
<keyword evidence="1" id="KW-0175">Coiled coil</keyword>
<protein>
    <submittedName>
        <fullName evidence="3">Uncharacterized protein</fullName>
    </submittedName>
</protein>
<feature type="region of interest" description="Disordered" evidence="2">
    <location>
        <begin position="564"/>
        <end position="590"/>
    </location>
</feature>
<organism evidence="3 4">
    <name type="scientific">Plasmodium gaboni</name>
    <dbReference type="NCBI Taxonomy" id="647221"/>
    <lineage>
        <taxon>Eukaryota</taxon>
        <taxon>Sar</taxon>
        <taxon>Alveolata</taxon>
        <taxon>Apicomplexa</taxon>
        <taxon>Aconoidasida</taxon>
        <taxon>Haemosporida</taxon>
        <taxon>Plasmodiidae</taxon>
        <taxon>Plasmodium</taxon>
        <taxon>Plasmodium (Laverania)</taxon>
    </lineage>
</organism>